<organism evidence="1 2">
    <name type="scientific">Dermatophilus congolensis</name>
    <dbReference type="NCBI Taxonomy" id="1863"/>
    <lineage>
        <taxon>Bacteria</taxon>
        <taxon>Bacillati</taxon>
        <taxon>Actinomycetota</taxon>
        <taxon>Actinomycetes</taxon>
        <taxon>Micrococcales</taxon>
        <taxon>Dermatophilaceae</taxon>
        <taxon>Dermatophilus</taxon>
    </lineage>
</organism>
<evidence type="ECO:0000313" key="2">
    <source>
        <dbReference type="Proteomes" id="UP000242637"/>
    </source>
</evidence>
<dbReference type="RefSeq" id="WP_051277148.1">
    <property type="nucleotide sequence ID" value="NZ_JAAFNI010000001.1"/>
</dbReference>
<keyword evidence="2" id="KW-1185">Reference proteome</keyword>
<name>A0A239VQZ4_9MICO</name>
<gene>
    <name evidence="1" type="ORF">SAMEA4475696_02011</name>
</gene>
<dbReference type="EMBL" id="LT906453">
    <property type="protein sequence ID" value="SNV24200.1"/>
    <property type="molecule type" value="Genomic_DNA"/>
</dbReference>
<dbReference type="GeneID" id="63460189"/>
<dbReference type="OrthoDB" id="3268292at2"/>
<evidence type="ECO:0000313" key="1">
    <source>
        <dbReference type="EMBL" id="SNV24200.1"/>
    </source>
</evidence>
<protein>
    <submittedName>
        <fullName evidence="1">Uncharacterized protein</fullName>
    </submittedName>
</protein>
<sequence length="117" mass="12733">MAKITFPSDWWRRHNSSDLLYELRLRFVSKAECAQVWKVLEKEHMVGETGSVLIGGAAIQHLGVSEGGNAAEVLIISGGEDALDSLGYAIEDLEEAVGKAEVGMPEVVDHVRSLERG</sequence>
<dbReference type="Proteomes" id="UP000242637">
    <property type="component" value="Chromosome 1"/>
</dbReference>
<accession>A0A239VQZ4</accession>
<dbReference type="KEGG" id="dco:SAMEA4475696_2011"/>
<reference evidence="1 2" key="1">
    <citation type="submission" date="2017-06" db="EMBL/GenBank/DDBJ databases">
        <authorList>
            <consortium name="Pathogen Informatics"/>
        </authorList>
    </citation>
    <scope>NUCLEOTIDE SEQUENCE [LARGE SCALE GENOMIC DNA]</scope>
    <source>
        <strain evidence="1 2">NCTC13039</strain>
    </source>
</reference>
<proteinExistence type="predicted"/>
<dbReference type="AlphaFoldDB" id="A0A239VQZ4"/>